<feature type="binding site" evidence="17">
    <location>
        <position position="95"/>
    </location>
    <ligand>
        <name>[4Fe-4S] cluster</name>
        <dbReference type="ChEBI" id="CHEBI:49883"/>
    </ligand>
</feature>
<evidence type="ECO:0000256" key="6">
    <source>
        <dbReference type="ARBA" id="ARBA00022485"/>
    </source>
</evidence>
<keyword evidence="6 17" id="KW-0004">4Fe-4S</keyword>
<dbReference type="Proteomes" id="UP000002572">
    <property type="component" value="Chromosome"/>
</dbReference>
<feature type="disulfide bond" description="Redox-active" evidence="17">
    <location>
        <begin position="174"/>
        <end position="176"/>
    </location>
</feature>
<evidence type="ECO:0000256" key="5">
    <source>
        <dbReference type="ARBA" id="ARBA00016895"/>
    </source>
</evidence>
<evidence type="ECO:0000256" key="15">
    <source>
        <dbReference type="ARBA" id="ARBA00031446"/>
    </source>
</evidence>
<evidence type="ECO:0000256" key="16">
    <source>
        <dbReference type="ARBA" id="ARBA00047415"/>
    </source>
</evidence>
<dbReference type="HOGENOM" id="CLU_088177_1_0_0"/>
<feature type="binding site" evidence="17">
    <location>
        <position position="92"/>
    </location>
    <ligand>
        <name>[4Fe-4S] cluster</name>
        <dbReference type="ChEBI" id="CHEBI:49883"/>
    </ligand>
</feature>
<dbReference type="GO" id="GO:0008616">
    <property type="term" value="P:tRNA queuosine(34) biosynthetic process"/>
    <property type="evidence" value="ECO:0007669"/>
    <property type="project" value="UniProtKB-UniRule"/>
</dbReference>
<evidence type="ECO:0000256" key="11">
    <source>
        <dbReference type="ARBA" id="ARBA00023004"/>
    </source>
</evidence>
<keyword evidence="11 17" id="KW-0408">Iron</keyword>
<keyword evidence="13 17" id="KW-1015">Disulfide bond</keyword>
<dbReference type="PANTHER" id="PTHR36701">
    <property type="entry name" value="EPOXYQUEUOSINE REDUCTASE QUEH"/>
    <property type="match status" value="1"/>
</dbReference>
<comment type="similarity">
    <text evidence="3 17">Belongs to the QueH family.</text>
</comment>
<evidence type="ECO:0000313" key="19">
    <source>
        <dbReference type="Proteomes" id="UP000002572"/>
    </source>
</evidence>
<evidence type="ECO:0000256" key="14">
    <source>
        <dbReference type="ARBA" id="ARBA00023284"/>
    </source>
</evidence>
<gene>
    <name evidence="17" type="primary">queH</name>
    <name evidence="18" type="ordered locus">Selin_1519</name>
</gene>
<reference evidence="18 19" key="1">
    <citation type="submission" date="2010-12" db="EMBL/GenBank/DDBJ databases">
        <title>Complete sequence of Desulfurispirillum indicum S5.</title>
        <authorList>
            <consortium name="US DOE Joint Genome Institute"/>
            <person name="Lucas S."/>
            <person name="Copeland A."/>
            <person name="Lapidus A."/>
            <person name="Cheng J.-F."/>
            <person name="Goodwin L."/>
            <person name="Pitluck S."/>
            <person name="Chertkov O."/>
            <person name="Held B."/>
            <person name="Detter J.C."/>
            <person name="Han C."/>
            <person name="Tapia R."/>
            <person name="Land M."/>
            <person name="Hauser L."/>
            <person name="Kyrpides N."/>
            <person name="Ivanova N."/>
            <person name="Mikhailova N."/>
            <person name="Haggblom M."/>
            <person name="Rauschenbach I."/>
            <person name="Bini E."/>
            <person name="Woyke T."/>
        </authorList>
    </citation>
    <scope>NUCLEOTIDE SEQUENCE [LARGE SCALE GENOMIC DNA]</scope>
    <source>
        <strain evidence="19">ATCC BAA-1389 / DSM 22839 / S5</strain>
    </source>
</reference>
<evidence type="ECO:0000256" key="2">
    <source>
        <dbReference type="ARBA" id="ARBA00004691"/>
    </source>
</evidence>
<dbReference type="GO" id="GO:0052693">
    <property type="term" value="F:epoxyqueuosine reductase activity"/>
    <property type="evidence" value="ECO:0007669"/>
    <property type="project" value="UniProtKB-UniRule"/>
</dbReference>
<dbReference type="PANTHER" id="PTHR36701:SF1">
    <property type="entry name" value="EPOXYQUEUOSINE REDUCTASE QUEH"/>
    <property type="match status" value="1"/>
</dbReference>
<evidence type="ECO:0000256" key="13">
    <source>
        <dbReference type="ARBA" id="ARBA00023157"/>
    </source>
</evidence>
<keyword evidence="8 17" id="KW-0479">Metal-binding</keyword>
<dbReference type="AlphaFoldDB" id="E6W785"/>
<evidence type="ECO:0000256" key="12">
    <source>
        <dbReference type="ARBA" id="ARBA00023014"/>
    </source>
</evidence>
<dbReference type="KEGG" id="din:Selin_1519"/>
<evidence type="ECO:0000256" key="8">
    <source>
        <dbReference type="ARBA" id="ARBA00022723"/>
    </source>
</evidence>
<dbReference type="OrthoDB" id="9801033at2"/>
<dbReference type="GO" id="GO:0051539">
    <property type="term" value="F:4 iron, 4 sulfur cluster binding"/>
    <property type="evidence" value="ECO:0007669"/>
    <property type="project" value="UniProtKB-UniRule"/>
</dbReference>
<name>E6W785_DESIS</name>
<comment type="pathway">
    <text evidence="2 17">tRNA modification; tRNA-queuosine biosynthesis.</text>
</comment>
<protein>
    <recommendedName>
        <fullName evidence="5 17">Epoxyqueuosine reductase QueH</fullName>
        <ecNumber evidence="4 17">1.17.99.6</ecNumber>
    </recommendedName>
    <alternativeName>
        <fullName evidence="15 17">Queuosine biosynthesis protein QueH</fullName>
    </alternativeName>
</protein>
<dbReference type="STRING" id="653733.Selin_1519"/>
<feature type="binding site" evidence="17">
    <location>
        <position position="14"/>
    </location>
    <ligand>
        <name>[4Fe-4S] cluster</name>
        <dbReference type="ChEBI" id="CHEBI:49883"/>
    </ligand>
</feature>
<evidence type="ECO:0000256" key="1">
    <source>
        <dbReference type="ARBA" id="ARBA00002268"/>
    </source>
</evidence>
<evidence type="ECO:0000256" key="10">
    <source>
        <dbReference type="ARBA" id="ARBA00023002"/>
    </source>
</evidence>
<dbReference type="InParanoid" id="E6W785"/>
<evidence type="ECO:0000256" key="3">
    <source>
        <dbReference type="ARBA" id="ARBA00008207"/>
    </source>
</evidence>
<feature type="binding site" evidence="17">
    <location>
        <position position="13"/>
    </location>
    <ligand>
        <name>[4Fe-4S] cluster</name>
        <dbReference type="ChEBI" id="CHEBI:49883"/>
    </ligand>
</feature>
<sequence length="183" mass="21299">MSDARLRMLLHACCAPCSGPVIEQLVQEYQVTLYFYNPNIHPRDEYIQRRNELVRWAHRNPEVDIVIADDDSRTWFEIIRGYEQEPEKGLRCTICYGMRLEKSAQYAAAHGYDIFTTTLSISPHKDAERINALGEDAASRSGVRFLQANFKKKGGFQRSLQISREMGFYRQHYCGCLYSMERC</sequence>
<keyword evidence="9 17" id="KW-0671">Queuosine biosynthesis</keyword>
<dbReference type="EMBL" id="CP002432">
    <property type="protein sequence ID" value="ADU66252.1"/>
    <property type="molecule type" value="Genomic_DNA"/>
</dbReference>
<dbReference type="eggNOG" id="COG1636">
    <property type="taxonomic scope" value="Bacteria"/>
</dbReference>
<dbReference type="GO" id="GO:0046872">
    <property type="term" value="F:metal ion binding"/>
    <property type="evidence" value="ECO:0007669"/>
    <property type="project" value="UniProtKB-KW"/>
</dbReference>
<organism evidence="18 19">
    <name type="scientific">Desulfurispirillum indicum (strain ATCC BAA-1389 / DSM 22839 / S5)</name>
    <dbReference type="NCBI Taxonomy" id="653733"/>
    <lineage>
        <taxon>Bacteria</taxon>
        <taxon>Pseudomonadati</taxon>
        <taxon>Chrysiogenota</taxon>
        <taxon>Chrysiogenia</taxon>
        <taxon>Chrysiogenales</taxon>
        <taxon>Chrysiogenaceae</taxon>
        <taxon>Desulfurispirillum</taxon>
    </lineage>
</organism>
<dbReference type="EC" id="1.17.99.6" evidence="4 17"/>
<accession>E6W785</accession>
<comment type="function">
    <text evidence="1 17">Catalyzes the conversion of epoxyqueuosine (oQ) to queuosine (Q), which is a hypermodified base found in the wobble positions of tRNA(Asp), tRNA(Asn), tRNA(His) and tRNA(Tyr).</text>
</comment>
<dbReference type="InterPro" id="IPR003828">
    <property type="entry name" value="QueH"/>
</dbReference>
<dbReference type="RefSeq" id="WP_013506133.1">
    <property type="nucleotide sequence ID" value="NC_014836.1"/>
</dbReference>
<evidence type="ECO:0000313" key="18">
    <source>
        <dbReference type="EMBL" id="ADU66252.1"/>
    </source>
</evidence>
<evidence type="ECO:0000256" key="9">
    <source>
        <dbReference type="ARBA" id="ARBA00022785"/>
    </source>
</evidence>
<evidence type="ECO:0000256" key="17">
    <source>
        <dbReference type="HAMAP-Rule" id="MF_02089"/>
    </source>
</evidence>
<dbReference type="UniPathway" id="UPA00392"/>
<proteinExistence type="inferred from homology"/>
<keyword evidence="14 17" id="KW-0676">Redox-active center</keyword>
<comment type="catalytic activity">
    <reaction evidence="16 17">
        <text>epoxyqueuosine(34) in tRNA + AH2 = queuosine(34) in tRNA + A + H2O</text>
        <dbReference type="Rhea" id="RHEA:32159"/>
        <dbReference type="Rhea" id="RHEA-COMP:18571"/>
        <dbReference type="Rhea" id="RHEA-COMP:18582"/>
        <dbReference type="ChEBI" id="CHEBI:13193"/>
        <dbReference type="ChEBI" id="CHEBI:15377"/>
        <dbReference type="ChEBI" id="CHEBI:17499"/>
        <dbReference type="ChEBI" id="CHEBI:194431"/>
        <dbReference type="ChEBI" id="CHEBI:194443"/>
        <dbReference type="EC" id="1.17.99.6"/>
    </reaction>
</comment>
<keyword evidence="7 17" id="KW-0819">tRNA processing</keyword>
<dbReference type="Pfam" id="PF02677">
    <property type="entry name" value="QueH"/>
    <property type="match status" value="1"/>
</dbReference>
<keyword evidence="10 17" id="KW-0560">Oxidoreductase</keyword>
<evidence type="ECO:0000256" key="7">
    <source>
        <dbReference type="ARBA" id="ARBA00022694"/>
    </source>
</evidence>
<dbReference type="HAMAP" id="MF_02089">
    <property type="entry name" value="QueH"/>
    <property type="match status" value="1"/>
</dbReference>
<keyword evidence="19" id="KW-1185">Reference proteome</keyword>
<evidence type="ECO:0000256" key="4">
    <source>
        <dbReference type="ARBA" id="ARBA00012622"/>
    </source>
</evidence>
<keyword evidence="12 17" id="KW-0411">Iron-sulfur</keyword>